<evidence type="ECO:0000313" key="1">
    <source>
        <dbReference type="EMBL" id="MFE4107426.1"/>
    </source>
</evidence>
<sequence>MAAERMHDVHLILENLFMREEASVKLILDCLYDIGSINLINERFANRPLNRVMKLIAKMTKPAFRFFAVRWFQKNCPRLIADWLYTQVVFSGDFLKASPIPTPDPES</sequence>
<organism evidence="1 2">
    <name type="scientific">Almyronema epifaneia S1</name>
    <dbReference type="NCBI Taxonomy" id="2991925"/>
    <lineage>
        <taxon>Bacteria</taxon>
        <taxon>Bacillati</taxon>
        <taxon>Cyanobacteriota</taxon>
        <taxon>Cyanophyceae</taxon>
        <taxon>Nodosilineales</taxon>
        <taxon>Nodosilineaceae</taxon>
        <taxon>Almyronema</taxon>
        <taxon>Almyronema epifaneia</taxon>
    </lineage>
</organism>
<accession>A0ABW6IGV6</accession>
<dbReference type="EMBL" id="JBHZOL010000086">
    <property type="protein sequence ID" value="MFE4107426.1"/>
    <property type="molecule type" value="Genomic_DNA"/>
</dbReference>
<comment type="caution">
    <text evidence="1">The sequence shown here is derived from an EMBL/GenBank/DDBJ whole genome shotgun (WGS) entry which is preliminary data.</text>
</comment>
<evidence type="ECO:0000313" key="2">
    <source>
        <dbReference type="Proteomes" id="UP001600165"/>
    </source>
</evidence>
<proteinExistence type="predicted"/>
<dbReference type="RefSeq" id="WP_377966123.1">
    <property type="nucleotide sequence ID" value="NZ_JBHZOL010000086.1"/>
</dbReference>
<dbReference type="Proteomes" id="UP001600165">
    <property type="component" value="Unassembled WGS sequence"/>
</dbReference>
<gene>
    <name evidence="1" type="ORF">ACFVKH_14125</name>
</gene>
<protein>
    <submittedName>
        <fullName evidence="1">Uncharacterized protein</fullName>
    </submittedName>
</protein>
<keyword evidence="2" id="KW-1185">Reference proteome</keyword>
<reference evidence="1 2" key="1">
    <citation type="submission" date="2024-10" db="EMBL/GenBank/DDBJ databases">
        <authorList>
            <person name="Ratan Roy A."/>
            <person name="Morales Sandoval P.H."/>
            <person name="De Los Santos Villalobos S."/>
            <person name="Chakraborty S."/>
            <person name="Mukherjee J."/>
        </authorList>
    </citation>
    <scope>NUCLEOTIDE SEQUENCE [LARGE SCALE GENOMIC DNA]</scope>
    <source>
        <strain evidence="1 2">S1</strain>
    </source>
</reference>
<name>A0ABW6IGV6_9CYAN</name>